<comment type="caution">
    <text evidence="2">The sequence shown here is derived from an EMBL/GenBank/DDBJ whole genome shotgun (WGS) entry which is preliminary data.</text>
</comment>
<keyword evidence="3" id="KW-1185">Reference proteome</keyword>
<sequence length="768" mass="84744">MLNLKRRPGWRSLPADVMIRKKSIAKNNKGSAVVMVIIAVALVTILVAILMIMSALNLQMKYTERKAKRNFYTAEIAMEQIRAGLEGEVSAALETAYMSIQPTYASYTPVERETNFKSRYVALLRKGLKDTVDERYALNRLGAYLDPGYFDLGAGGNTKLSSTSGCKLEGLNSGLVLKGVKIEYTDAEGYLSIVETDFCLLIPDLKFSEYSLLPDLFSYSLIGSRGITDSADLTKGKISIENNVYAGPDGIVLQKNADWSFNKLERVVCKGTTKLEELSTLKVESTGTKSTNYWTDNIFLNSASASFDGRIYVADDLTLKGESSRAFLSGEYYGYGNGTELNADGTLKDNGDKSSAILLNGLNSTLDMSQLSGLFLSGRASLGTGGTEIDKPETGNPLLSGITVDDNENIPMGESIEIKSNQIAYLAPAECIGVFEGTALIGKNPMSAQDYRQLLTYKQDTANYPGFEEVSYQVPVESLGRTLNDYNADSSLKFRKIFQKAGNEVIVYYYLVLDEQNAGIWFKDYYAAQQNKLDTYMKRYMNEVKLNDKLSRLILGGNIVTYDGDEISLYNDDKILTAEELNKLNEEQLSYMKTFAGLGCKLVEDYDNLSAEEKTRDIFTNLVMESELPVIGQVYTMDIAEGSSFICGAVTSGDYVYGKTQHDAGMCLIVAGGDVTVSYNFTGLILAKGTIRIDNSAGAVTIKGNRENLIKMLQHPINPEGDTIIKTYFKSGEEYILEGTSLQAKDTNSSDKYINITDYVQFANWKKE</sequence>
<dbReference type="AlphaFoldDB" id="A0A4V2QBA2"/>
<proteinExistence type="predicted"/>
<name>A0A4V2QBA2_9FIRM</name>
<dbReference type="STRING" id="1469948.GCA_000732725_01107"/>
<organism evidence="2 3">
    <name type="scientific">Kineothrix alysoides</name>
    <dbReference type="NCBI Taxonomy" id="1469948"/>
    <lineage>
        <taxon>Bacteria</taxon>
        <taxon>Bacillati</taxon>
        <taxon>Bacillota</taxon>
        <taxon>Clostridia</taxon>
        <taxon>Lachnospirales</taxon>
        <taxon>Lachnospiraceae</taxon>
        <taxon>Kineothrix</taxon>
    </lineage>
</organism>
<dbReference type="EMBL" id="SLUO01000014">
    <property type="protein sequence ID" value="TCL55602.1"/>
    <property type="molecule type" value="Genomic_DNA"/>
</dbReference>
<keyword evidence="1" id="KW-0812">Transmembrane</keyword>
<keyword evidence="1" id="KW-0472">Membrane</keyword>
<gene>
    <name evidence="2" type="ORF">EDD76_11411</name>
</gene>
<evidence type="ECO:0000256" key="1">
    <source>
        <dbReference type="SAM" id="Phobius"/>
    </source>
</evidence>
<dbReference type="Proteomes" id="UP000295718">
    <property type="component" value="Unassembled WGS sequence"/>
</dbReference>
<reference evidence="2 3" key="1">
    <citation type="submission" date="2019-03" db="EMBL/GenBank/DDBJ databases">
        <title>Genomic Encyclopedia of Type Strains, Phase IV (KMG-IV): sequencing the most valuable type-strain genomes for metagenomic binning, comparative biology and taxonomic classification.</title>
        <authorList>
            <person name="Goeker M."/>
        </authorList>
    </citation>
    <scope>NUCLEOTIDE SEQUENCE [LARGE SCALE GENOMIC DNA]</scope>
    <source>
        <strain evidence="2 3">DSM 100556</strain>
    </source>
</reference>
<evidence type="ECO:0000313" key="2">
    <source>
        <dbReference type="EMBL" id="TCL55602.1"/>
    </source>
</evidence>
<accession>A0A4V2QBA2</accession>
<protein>
    <submittedName>
        <fullName evidence="2">Uncharacterized protein</fullName>
    </submittedName>
</protein>
<keyword evidence="1" id="KW-1133">Transmembrane helix</keyword>
<feature type="transmembrane region" description="Helical" evidence="1">
    <location>
        <begin position="30"/>
        <end position="56"/>
    </location>
</feature>
<evidence type="ECO:0000313" key="3">
    <source>
        <dbReference type="Proteomes" id="UP000295718"/>
    </source>
</evidence>